<keyword evidence="1 5" id="KW-0436">Ligase</keyword>
<dbReference type="NCBIfam" id="NF004680">
    <property type="entry name" value="PRK06019.1-6"/>
    <property type="match status" value="1"/>
</dbReference>
<evidence type="ECO:0000259" key="8">
    <source>
        <dbReference type="PROSITE" id="PS50975"/>
    </source>
</evidence>
<dbReference type="InterPro" id="IPR013815">
    <property type="entry name" value="ATP_grasp_subdomain_1"/>
</dbReference>
<feature type="region of interest" description="Disordered" evidence="7">
    <location>
        <begin position="1"/>
        <end position="35"/>
    </location>
</feature>
<dbReference type="GO" id="GO:0005524">
    <property type="term" value="F:ATP binding"/>
    <property type="evidence" value="ECO:0007669"/>
    <property type="project" value="UniProtKB-UniRule"/>
</dbReference>
<dbReference type="GO" id="GO:0046872">
    <property type="term" value="F:metal ion binding"/>
    <property type="evidence" value="ECO:0007669"/>
    <property type="project" value="InterPro"/>
</dbReference>
<dbReference type="GO" id="GO:0005829">
    <property type="term" value="C:cytosol"/>
    <property type="evidence" value="ECO:0007669"/>
    <property type="project" value="TreeGrafter"/>
</dbReference>
<feature type="binding site" evidence="5">
    <location>
        <position position="222"/>
    </location>
    <ligand>
        <name>ATP</name>
        <dbReference type="ChEBI" id="CHEBI:30616"/>
    </ligand>
</feature>
<evidence type="ECO:0000256" key="7">
    <source>
        <dbReference type="SAM" id="MobiDB-lite"/>
    </source>
</evidence>
<dbReference type="SUPFAM" id="SSF51246">
    <property type="entry name" value="Rudiment single hybrid motif"/>
    <property type="match status" value="1"/>
</dbReference>
<evidence type="ECO:0000256" key="3">
    <source>
        <dbReference type="ARBA" id="ARBA00022755"/>
    </source>
</evidence>
<feature type="binding site" evidence="5">
    <location>
        <position position="177"/>
    </location>
    <ligand>
        <name>ATP</name>
        <dbReference type="ChEBI" id="CHEBI:30616"/>
    </ligand>
</feature>
<dbReference type="InterPro" id="IPR016185">
    <property type="entry name" value="PreATP-grasp_dom_sf"/>
</dbReference>
<comment type="function">
    <text evidence="6">Catalyzes the ATP-dependent conversion of 5-aminoimidazole ribonucleotide (AIR) and HCO(3)- to N5-carboxyaminoimidazole ribonucleotide (N5-CAIR).</text>
</comment>
<sequence>MKSPPHRHDTICAVPPTPHGRAAPADPGRRQPAGPQVTMIGAGQLARMTHQAAIALGQSLRVLAETSDDPAAQVSPDVVVGSYRELADLRRAAAGATVVTFDHEHVPAALLTQLADEGVALAPPPAALHHAQDKLVMRHRLGELGAPMPRYLAVNSAADLDAVTEFAGQVGGATVVKAARGGYDGRGVAMAADPAAARDHAAAYLDSGVPALVEERVAMRRELAALVARSPFGQGSSWPVVQTVQRDGICVQVIAPAPDLPTARAEQAQQLALRIAAELGVVGVLAVELFETDTGELLVNELAMRPHNSGHWTMDGAATSQFEQHLRAVLDYPLGATSAIAPVTVMANVLGADQTPTMSLDERLHHLFARMPDVRVHLYGKAERPGRKIGHLNLLGTDASDLADLRARAELAAHWVAHGRWSDGWDPHRADGATQQWHTVNPAASTADEQKERQP</sequence>
<dbReference type="EMBL" id="NCXO01000073">
    <property type="protein sequence ID" value="OSC24994.1"/>
    <property type="molecule type" value="Genomic_DNA"/>
</dbReference>
<feature type="compositionally biased region" description="Basic and acidic residues" evidence="7">
    <location>
        <begin position="1"/>
        <end position="10"/>
    </location>
</feature>
<accession>A0AA91SQ15</accession>
<dbReference type="AlphaFoldDB" id="A0AA91SQ15"/>
<dbReference type="GO" id="GO:0004638">
    <property type="term" value="F:phosphoribosylaminoimidazole carboxylase activity"/>
    <property type="evidence" value="ECO:0007669"/>
    <property type="project" value="InterPro"/>
</dbReference>
<dbReference type="PANTHER" id="PTHR11609">
    <property type="entry name" value="PURINE BIOSYNTHESIS PROTEIN 6/7, PUR6/7"/>
    <property type="match status" value="1"/>
</dbReference>
<evidence type="ECO:0000256" key="1">
    <source>
        <dbReference type="ARBA" id="ARBA00022598"/>
    </source>
</evidence>
<feature type="binding site" evidence="5">
    <location>
        <position position="134"/>
    </location>
    <ligand>
        <name>ATP</name>
        <dbReference type="ChEBI" id="CHEBI:30616"/>
    </ligand>
</feature>
<dbReference type="InterPro" id="IPR003135">
    <property type="entry name" value="ATP-grasp_carboxylate-amine"/>
</dbReference>
<comment type="similarity">
    <text evidence="5 6">Belongs to the PurK/PurT family.</text>
</comment>
<keyword evidence="10" id="KW-1185">Reference proteome</keyword>
<gene>
    <name evidence="5 6" type="primary">purK</name>
    <name evidence="9" type="ORF">B8W67_19260</name>
</gene>
<organism evidence="9 10">
    <name type="scientific">Mycolicibacillus koreensis</name>
    <dbReference type="NCBI Taxonomy" id="1069220"/>
    <lineage>
        <taxon>Bacteria</taxon>
        <taxon>Bacillati</taxon>
        <taxon>Actinomycetota</taxon>
        <taxon>Actinomycetes</taxon>
        <taxon>Mycobacteriales</taxon>
        <taxon>Mycobacteriaceae</taxon>
        <taxon>Mycolicibacillus</taxon>
    </lineage>
</organism>
<dbReference type="InterPro" id="IPR040686">
    <property type="entry name" value="PurK_C"/>
</dbReference>
<evidence type="ECO:0000313" key="9">
    <source>
        <dbReference type="EMBL" id="OSC24994.1"/>
    </source>
</evidence>
<dbReference type="Pfam" id="PF17769">
    <property type="entry name" value="PurK_C"/>
    <property type="match status" value="1"/>
</dbReference>
<feature type="region of interest" description="Disordered" evidence="7">
    <location>
        <begin position="428"/>
        <end position="455"/>
    </location>
</feature>
<dbReference type="GO" id="GO:0006189">
    <property type="term" value="P:'de novo' IMP biosynthetic process"/>
    <property type="evidence" value="ECO:0007669"/>
    <property type="project" value="UniProtKB-UniRule"/>
</dbReference>
<dbReference type="SUPFAM" id="SSF56059">
    <property type="entry name" value="Glutathione synthetase ATP-binding domain-like"/>
    <property type="match status" value="1"/>
</dbReference>
<comment type="pathway">
    <text evidence="5 6">Purine metabolism; IMP biosynthesis via de novo pathway; 5-amino-1-(5-phospho-D-ribosyl)imidazole-4-carboxylate from 5-amino-1-(5-phospho-D-ribosyl)imidazole (N5-CAIR route): step 1/2.</text>
</comment>
<feature type="domain" description="ATP-grasp" evidence="8">
    <location>
        <begin position="138"/>
        <end position="330"/>
    </location>
</feature>
<dbReference type="EC" id="6.3.4.18" evidence="5 6"/>
<comment type="caution">
    <text evidence="5">Lacks conserved residue(s) required for the propagation of feature annotation.</text>
</comment>
<comment type="catalytic activity">
    <reaction evidence="5 6">
        <text>5-amino-1-(5-phospho-beta-D-ribosyl)imidazole + hydrogencarbonate + ATP = 5-carboxyamino-1-(5-phospho-D-ribosyl)imidazole + ADP + phosphate + 2 H(+)</text>
        <dbReference type="Rhea" id="RHEA:19317"/>
        <dbReference type="ChEBI" id="CHEBI:15378"/>
        <dbReference type="ChEBI" id="CHEBI:17544"/>
        <dbReference type="ChEBI" id="CHEBI:30616"/>
        <dbReference type="ChEBI" id="CHEBI:43474"/>
        <dbReference type="ChEBI" id="CHEBI:58730"/>
        <dbReference type="ChEBI" id="CHEBI:137981"/>
        <dbReference type="ChEBI" id="CHEBI:456216"/>
        <dbReference type="EC" id="6.3.4.18"/>
    </reaction>
</comment>
<dbReference type="GO" id="GO:0034028">
    <property type="term" value="F:5-(carboxyamino)imidazole ribonucleotide synthase activity"/>
    <property type="evidence" value="ECO:0007669"/>
    <property type="project" value="UniProtKB-UniRule"/>
</dbReference>
<name>A0AA91SQ15_9MYCO</name>
<dbReference type="Proteomes" id="UP000193577">
    <property type="component" value="Unassembled WGS sequence"/>
</dbReference>
<dbReference type="RefSeq" id="WP_085305736.1">
    <property type="nucleotide sequence ID" value="NZ_AP022594.1"/>
</dbReference>
<dbReference type="InterPro" id="IPR054350">
    <property type="entry name" value="PurT/PurK_preATP-grasp"/>
</dbReference>
<dbReference type="PROSITE" id="PS50975">
    <property type="entry name" value="ATP_GRASP"/>
    <property type="match status" value="1"/>
</dbReference>
<dbReference type="Gene3D" id="3.30.1490.20">
    <property type="entry name" value="ATP-grasp fold, A domain"/>
    <property type="match status" value="1"/>
</dbReference>
<comment type="subunit">
    <text evidence="5 6">Homodimer.</text>
</comment>
<feature type="binding site" evidence="5">
    <location>
        <begin position="300"/>
        <end position="301"/>
    </location>
    <ligand>
        <name>ATP</name>
        <dbReference type="ChEBI" id="CHEBI:30616"/>
    </ligand>
</feature>
<dbReference type="Gene3D" id="3.30.470.20">
    <property type="entry name" value="ATP-grasp fold, B domain"/>
    <property type="match status" value="1"/>
</dbReference>
<dbReference type="NCBIfam" id="TIGR01161">
    <property type="entry name" value="purK"/>
    <property type="match status" value="1"/>
</dbReference>
<comment type="function">
    <text evidence="5">Catalyzes the ATP-dependent conversion of 5-aminoimidazole ribonucleotide (AIR) and HCO(3)(-) to N5-carboxyaminoimidazole ribonucleotide (N5-CAIR).</text>
</comment>
<protein>
    <recommendedName>
        <fullName evidence="5 6">N5-carboxyaminoimidazole ribonucleotide synthase</fullName>
        <shortName evidence="5 6">N5-CAIR synthase</shortName>
        <ecNumber evidence="5 6">6.3.4.18</ecNumber>
    </recommendedName>
    <alternativeName>
        <fullName evidence="5 6">5-(carboxyamino)imidazole ribonucleotide synthetase</fullName>
    </alternativeName>
</protein>
<feature type="compositionally biased region" description="Polar residues" evidence="7">
    <location>
        <begin position="433"/>
        <end position="444"/>
    </location>
</feature>
<reference evidence="9 10" key="1">
    <citation type="submission" date="2017-04" db="EMBL/GenBank/DDBJ databases">
        <title>The new phylogeny of genus Mycobacterium.</title>
        <authorList>
            <person name="Tortoli E."/>
            <person name="Trovato A."/>
            <person name="Cirillo D.M."/>
        </authorList>
    </citation>
    <scope>NUCLEOTIDE SEQUENCE [LARGE SCALE GENOMIC DNA]</scope>
    <source>
        <strain evidence="9 10">KCTC 19819</strain>
    </source>
</reference>
<dbReference type="HAMAP" id="MF_01928">
    <property type="entry name" value="PurK"/>
    <property type="match status" value="1"/>
</dbReference>
<dbReference type="Pfam" id="PF02222">
    <property type="entry name" value="ATP-grasp"/>
    <property type="match status" value="1"/>
</dbReference>
<dbReference type="InterPro" id="IPR005875">
    <property type="entry name" value="PurK"/>
</dbReference>
<dbReference type="InterPro" id="IPR011054">
    <property type="entry name" value="Rudment_hybrid_motif"/>
</dbReference>
<proteinExistence type="inferred from homology"/>
<comment type="caution">
    <text evidence="9">The sequence shown here is derived from an EMBL/GenBank/DDBJ whole genome shotgun (WGS) entry which is preliminary data.</text>
</comment>
<evidence type="ECO:0000313" key="10">
    <source>
        <dbReference type="Proteomes" id="UP000193577"/>
    </source>
</evidence>
<evidence type="ECO:0000256" key="2">
    <source>
        <dbReference type="ARBA" id="ARBA00022741"/>
    </source>
</evidence>
<evidence type="ECO:0000256" key="5">
    <source>
        <dbReference type="HAMAP-Rule" id="MF_01928"/>
    </source>
</evidence>
<keyword evidence="2 5" id="KW-0547">Nucleotide-binding</keyword>
<keyword evidence="4 5" id="KW-0067">ATP-binding</keyword>
<dbReference type="NCBIfam" id="NF004679">
    <property type="entry name" value="PRK06019.1-5"/>
    <property type="match status" value="1"/>
</dbReference>
<dbReference type="InterPro" id="IPR011761">
    <property type="entry name" value="ATP-grasp"/>
</dbReference>
<evidence type="ECO:0000256" key="6">
    <source>
        <dbReference type="RuleBase" id="RU361200"/>
    </source>
</evidence>
<dbReference type="Gene3D" id="3.40.50.20">
    <property type="match status" value="1"/>
</dbReference>
<dbReference type="FunFam" id="3.30.470.20:FF:000029">
    <property type="entry name" value="N5-carboxyaminoimidazole ribonucleotide synthase"/>
    <property type="match status" value="1"/>
</dbReference>
<dbReference type="PANTHER" id="PTHR11609:SF5">
    <property type="entry name" value="PHOSPHORIBOSYLAMINOIMIDAZOLE CARBOXYLASE"/>
    <property type="match status" value="1"/>
</dbReference>
<evidence type="ECO:0000256" key="4">
    <source>
        <dbReference type="ARBA" id="ARBA00022840"/>
    </source>
</evidence>
<dbReference type="SUPFAM" id="SSF52440">
    <property type="entry name" value="PreATP-grasp domain"/>
    <property type="match status" value="1"/>
</dbReference>
<keyword evidence="3 5" id="KW-0658">Purine biosynthesis</keyword>
<dbReference type="Pfam" id="PF22660">
    <property type="entry name" value="RS_preATP-grasp-like"/>
    <property type="match status" value="1"/>
</dbReference>
<feature type="binding site" evidence="5">
    <location>
        <begin position="214"/>
        <end position="217"/>
    </location>
    <ligand>
        <name>ATP</name>
        <dbReference type="ChEBI" id="CHEBI:30616"/>
    </ligand>
</feature>